<protein>
    <recommendedName>
        <fullName evidence="3">Glycoside hydrolase family 71 protein</fullName>
    </recommendedName>
</protein>
<reference evidence="1" key="1">
    <citation type="submission" date="2017-08" db="EMBL/GenBank/DDBJ databases">
        <authorList>
            <person name="Cuomo C."/>
            <person name="Billmyre B."/>
            <person name="Heitman J."/>
        </authorList>
    </citation>
    <scope>NUCLEOTIDE SEQUENCE</scope>
    <source>
        <strain evidence="1">CBS 12478</strain>
    </source>
</reference>
<organism evidence="1 2">
    <name type="scientific">Kwoniella shandongensis</name>
    <dbReference type="NCBI Taxonomy" id="1734106"/>
    <lineage>
        <taxon>Eukaryota</taxon>
        <taxon>Fungi</taxon>
        <taxon>Dikarya</taxon>
        <taxon>Basidiomycota</taxon>
        <taxon>Agaricomycotina</taxon>
        <taxon>Tremellomycetes</taxon>
        <taxon>Tremellales</taxon>
        <taxon>Cryptococcaceae</taxon>
        <taxon>Kwoniella</taxon>
    </lineage>
</organism>
<evidence type="ECO:0000313" key="2">
    <source>
        <dbReference type="Proteomes" id="UP000322225"/>
    </source>
</evidence>
<dbReference type="Gene3D" id="3.20.20.80">
    <property type="entry name" value="Glycosidases"/>
    <property type="match status" value="1"/>
</dbReference>
<dbReference type="InterPro" id="IPR005197">
    <property type="entry name" value="Glyco_hydro_71"/>
</dbReference>
<dbReference type="AlphaFoldDB" id="A0AAJ8LKI4"/>
<reference evidence="1" key="2">
    <citation type="submission" date="2024-01" db="EMBL/GenBank/DDBJ databases">
        <title>Comparative genomics of Cryptococcus and Kwoniella reveals pathogenesis evolution and contrasting modes of karyotype evolution via chromosome fusion or intercentromeric recombination.</title>
        <authorList>
            <person name="Coelho M.A."/>
            <person name="David-Palma M."/>
            <person name="Shea T."/>
            <person name="Bowers K."/>
            <person name="McGinley-Smith S."/>
            <person name="Mohammad A.W."/>
            <person name="Gnirke A."/>
            <person name="Yurkov A.M."/>
            <person name="Nowrousian M."/>
            <person name="Sun S."/>
            <person name="Cuomo C.A."/>
            <person name="Heitman J."/>
        </authorList>
    </citation>
    <scope>NUCLEOTIDE SEQUENCE</scope>
    <source>
        <strain evidence="1">CBS 12478</strain>
    </source>
</reference>
<dbReference type="EMBL" id="CP144055">
    <property type="protein sequence ID" value="WWD18429.1"/>
    <property type="molecule type" value="Genomic_DNA"/>
</dbReference>
<gene>
    <name evidence="1" type="ORF">CI109_102879</name>
</gene>
<dbReference type="CDD" id="cd11577">
    <property type="entry name" value="GH71"/>
    <property type="match status" value="1"/>
</dbReference>
<dbReference type="GeneID" id="43585370"/>
<keyword evidence="2" id="KW-1185">Reference proteome</keyword>
<dbReference type="GO" id="GO:0051118">
    <property type="term" value="F:glucan endo-1,3-alpha-glucosidase activity"/>
    <property type="evidence" value="ECO:0007669"/>
    <property type="project" value="InterPro"/>
</dbReference>
<dbReference type="Pfam" id="PF03659">
    <property type="entry name" value="Glyco_hydro_71"/>
    <property type="match status" value="1"/>
</dbReference>
<dbReference type="KEGG" id="ksn:43585370"/>
<proteinExistence type="predicted"/>
<sequence length="468" mass="53281">MKTSNIIAHPLFRPLVALGVFLLTMHALKTTWFNRGSKPNKEVEGGEDGDRPRLVVAHFMLGNTYPYTEEDWLGTFDLAQKTSLDALVLNLGPEEWQFAQAQTAYRLLSSSNYRLKLFLSLDMNVLPHDPSSLVEMVTNIVTAGQGSQLRWGGGIVLSTFGGHTMEEGWKDVIHGVKKELREEVFFWPSFFIPPHEILAKEYVDGAFYWNGAWPMGNHTTNLNEDQAFLDSDKPYMAAVSPLFFTHYGTEGQWAWNKNWIYRSDDLLLPTRFLNFLSLPPSQSPSIVQIISWNDFGESHSIAPVRGAQPGSEAWTDDMDHEGFRWMVRYFAQRWRDGRTAQVSEEEKATAIVWYRTQPKDAKGEDSVDRPKNADWSQDLINFFILLPPSPHKRDTYTLHVENGSESHRPIKLKAGQLNLLTVPFVVGSVSFEVRRNEADVILSGVKKEITNGGTWNYNMWSGVFTETQ</sequence>
<dbReference type="Proteomes" id="UP000322225">
    <property type="component" value="Chromosome 5"/>
</dbReference>
<evidence type="ECO:0008006" key="3">
    <source>
        <dbReference type="Google" id="ProtNLM"/>
    </source>
</evidence>
<dbReference type="RefSeq" id="XP_031864159.2">
    <property type="nucleotide sequence ID" value="XM_032001269.2"/>
</dbReference>
<accession>A0AAJ8LKI4</accession>
<evidence type="ECO:0000313" key="1">
    <source>
        <dbReference type="EMBL" id="WWD18429.1"/>
    </source>
</evidence>
<name>A0AAJ8LKI4_9TREE</name>